<evidence type="ECO:0000313" key="2">
    <source>
        <dbReference type="EMBL" id="URW79361.1"/>
    </source>
</evidence>
<keyword evidence="1" id="KW-0732">Signal</keyword>
<sequence>MRSLKVFLILSSLLLTATRAVAGVTDNPLGTRNPEERSVEKSNVLPGGSMVFGTSYNSLLYRIFIKFRDYEFSGLVLIKQMHADSSVHIVFLSEFGPTLMNLKYKDDSFTTVSAKEFFSNEKLIKLIGANFRMLIQDPTYIRKIKDRNIECRQLRKLKFRHLSDSFVYIYGNYGLLQRAKYRGNALTVIKAEFGFGQGAEPTSIKFSYRGVPLQVRMERVNVMN</sequence>
<dbReference type="RefSeq" id="WP_250723187.1">
    <property type="nucleotide sequence ID" value="NZ_CP098400.1"/>
</dbReference>
<evidence type="ECO:0000313" key="3">
    <source>
        <dbReference type="Proteomes" id="UP001056426"/>
    </source>
</evidence>
<proteinExistence type="predicted"/>
<keyword evidence="3" id="KW-1185">Reference proteome</keyword>
<accession>A0A9J6ZNV7</accession>
<dbReference type="AlphaFoldDB" id="A0A9J6ZNV7"/>
<dbReference type="Proteomes" id="UP001056426">
    <property type="component" value="Chromosome"/>
</dbReference>
<gene>
    <name evidence="2" type="ORF">M9189_10890</name>
</gene>
<dbReference type="KEGG" id="alkq:M9189_10890"/>
<name>A0A9J6ZNV7_9BACT</name>
<evidence type="ECO:0000256" key="1">
    <source>
        <dbReference type="SAM" id="SignalP"/>
    </source>
</evidence>
<organism evidence="2 3">
    <name type="scientific">Xiashengella succiniciproducens</name>
    <dbReference type="NCBI Taxonomy" id="2949635"/>
    <lineage>
        <taxon>Bacteria</taxon>
        <taxon>Pseudomonadati</taxon>
        <taxon>Bacteroidota</taxon>
        <taxon>Bacteroidia</taxon>
        <taxon>Marinilabiliales</taxon>
        <taxon>Marinilabiliaceae</taxon>
        <taxon>Xiashengella</taxon>
    </lineage>
</organism>
<protein>
    <submittedName>
        <fullName evidence="2">Uncharacterized protein</fullName>
    </submittedName>
</protein>
<feature type="chain" id="PRO_5039922493" evidence="1">
    <location>
        <begin position="23"/>
        <end position="224"/>
    </location>
</feature>
<reference evidence="2" key="2">
    <citation type="submission" date="2022-06" db="EMBL/GenBank/DDBJ databases">
        <title>Xiashengella guii gen. nov. sp. nov., a bacterium isolated form anaerobic digestion tank.</title>
        <authorList>
            <person name="Huang H."/>
        </authorList>
    </citation>
    <scope>NUCLEOTIDE SEQUENCE</scope>
    <source>
        <strain evidence="2">Ai-910</strain>
    </source>
</reference>
<dbReference type="EMBL" id="CP098400">
    <property type="protein sequence ID" value="URW79361.1"/>
    <property type="molecule type" value="Genomic_DNA"/>
</dbReference>
<feature type="signal peptide" evidence="1">
    <location>
        <begin position="1"/>
        <end position="22"/>
    </location>
</feature>
<reference evidence="2" key="1">
    <citation type="submission" date="2022-05" db="EMBL/GenBank/DDBJ databases">
        <authorList>
            <person name="Sun X."/>
        </authorList>
    </citation>
    <scope>NUCLEOTIDE SEQUENCE</scope>
    <source>
        <strain evidence="2">Ai-910</strain>
    </source>
</reference>